<reference evidence="2" key="1">
    <citation type="submission" date="2021-02" db="EMBL/GenBank/DDBJ databases">
        <authorList>
            <person name="Dougan E. K."/>
            <person name="Rhodes N."/>
            <person name="Thang M."/>
            <person name="Chan C."/>
        </authorList>
    </citation>
    <scope>NUCLEOTIDE SEQUENCE</scope>
</reference>
<dbReference type="OrthoDB" id="422379at2759"/>
<feature type="transmembrane region" description="Helical" evidence="1">
    <location>
        <begin position="12"/>
        <end position="33"/>
    </location>
</feature>
<proteinExistence type="predicted"/>
<dbReference type="EMBL" id="CAJNIZ010001807">
    <property type="protein sequence ID" value="CAE7199841.1"/>
    <property type="molecule type" value="Genomic_DNA"/>
</dbReference>
<sequence>MPKPLSQVSLDGVILEVLLAVAIVSLCVGAICVRRGWVGPPRLQPGDLRALTTFSEAYRIADLKLDADVLSHEVETWCLIGQRICATSPIVNWSEMFSGAPRGFLVDLAKGIDTELLAFQHRVWLSKGDFTAHLPTVLVAQEWRRWAMEDLQNAVTPDEEHREAGHSWISSPASRHLIDDAFADYLTPYALSLSIKWIDDIRDLSLLGNAQLRETQCWDDTDSLSLLITFRERILPELRKYYSNWSVFEMMQSFSAGAGDVVAYFTQTLRNTMRFLEKIFCTYELRLNNL</sequence>
<keyword evidence="3" id="KW-1185">Reference proteome</keyword>
<protein>
    <submittedName>
        <fullName evidence="2">Uncharacterized protein</fullName>
    </submittedName>
</protein>
<evidence type="ECO:0000256" key="1">
    <source>
        <dbReference type="SAM" id="Phobius"/>
    </source>
</evidence>
<name>A0A812J816_SYMPI</name>
<dbReference type="AlphaFoldDB" id="A0A812J816"/>
<gene>
    <name evidence="2" type="ORF">SPIL2461_LOCUS1761</name>
</gene>
<organism evidence="2 3">
    <name type="scientific">Symbiodinium pilosum</name>
    <name type="common">Dinoflagellate</name>
    <dbReference type="NCBI Taxonomy" id="2952"/>
    <lineage>
        <taxon>Eukaryota</taxon>
        <taxon>Sar</taxon>
        <taxon>Alveolata</taxon>
        <taxon>Dinophyceae</taxon>
        <taxon>Suessiales</taxon>
        <taxon>Symbiodiniaceae</taxon>
        <taxon>Symbiodinium</taxon>
    </lineage>
</organism>
<accession>A0A812J816</accession>
<keyword evidence="1" id="KW-0472">Membrane</keyword>
<evidence type="ECO:0000313" key="2">
    <source>
        <dbReference type="EMBL" id="CAE7199841.1"/>
    </source>
</evidence>
<evidence type="ECO:0000313" key="3">
    <source>
        <dbReference type="Proteomes" id="UP000649617"/>
    </source>
</evidence>
<keyword evidence="1" id="KW-0812">Transmembrane</keyword>
<keyword evidence="1" id="KW-1133">Transmembrane helix</keyword>
<comment type="caution">
    <text evidence="2">The sequence shown here is derived from an EMBL/GenBank/DDBJ whole genome shotgun (WGS) entry which is preliminary data.</text>
</comment>
<dbReference type="Proteomes" id="UP000649617">
    <property type="component" value="Unassembled WGS sequence"/>
</dbReference>